<dbReference type="eggNOG" id="COG5001">
    <property type="taxonomic scope" value="Bacteria"/>
</dbReference>
<feature type="transmembrane region" description="Helical" evidence="1">
    <location>
        <begin position="147"/>
        <end position="167"/>
    </location>
</feature>
<dbReference type="InterPro" id="IPR035919">
    <property type="entry name" value="EAL_sf"/>
</dbReference>
<dbReference type="SUPFAM" id="SSF55073">
    <property type="entry name" value="Nucleotide cyclase"/>
    <property type="match status" value="1"/>
</dbReference>
<keyword evidence="1" id="KW-0472">Membrane</keyword>
<dbReference type="Pfam" id="PF00563">
    <property type="entry name" value="EAL"/>
    <property type="match status" value="1"/>
</dbReference>
<dbReference type="STRING" id="937777.Deipe_1930"/>
<feature type="transmembrane region" description="Helical" evidence="1">
    <location>
        <begin position="279"/>
        <end position="305"/>
    </location>
</feature>
<dbReference type="SMART" id="SM00267">
    <property type="entry name" value="GGDEF"/>
    <property type="match status" value="1"/>
</dbReference>
<dbReference type="Pfam" id="PF00990">
    <property type="entry name" value="GGDEF"/>
    <property type="match status" value="1"/>
</dbReference>
<feature type="transmembrane region" description="Helical" evidence="1">
    <location>
        <begin position="317"/>
        <end position="334"/>
    </location>
</feature>
<dbReference type="HOGENOM" id="CLU_000445_129_3_0"/>
<keyword evidence="1" id="KW-1133">Transmembrane helix</keyword>
<dbReference type="InterPro" id="IPR000160">
    <property type="entry name" value="GGDEF_dom"/>
</dbReference>
<dbReference type="Gene3D" id="3.20.20.450">
    <property type="entry name" value="EAL domain"/>
    <property type="match status" value="1"/>
</dbReference>
<gene>
    <name evidence="4" type="ordered locus">Deipe_1930</name>
</gene>
<dbReference type="Gene3D" id="3.30.70.270">
    <property type="match status" value="1"/>
</dbReference>
<feature type="transmembrane region" description="Helical" evidence="1">
    <location>
        <begin position="179"/>
        <end position="204"/>
    </location>
</feature>
<dbReference type="KEGG" id="dpd:Deipe_1930"/>
<dbReference type="OrthoDB" id="23692at2"/>
<feature type="transmembrane region" description="Helical" evidence="1">
    <location>
        <begin position="248"/>
        <end position="267"/>
    </location>
</feature>
<feature type="transmembrane region" description="Helical" evidence="1">
    <location>
        <begin position="216"/>
        <end position="236"/>
    </location>
</feature>
<reference evidence="5" key="1">
    <citation type="submission" date="2012-03" db="EMBL/GenBank/DDBJ databases">
        <title>Complete sequence of chromosome of Deinococcus peraridilitoris DSM 19664.</title>
        <authorList>
            <person name="Lucas S."/>
            <person name="Copeland A."/>
            <person name="Lapidus A."/>
            <person name="Glavina del Rio T."/>
            <person name="Dalin E."/>
            <person name="Tice H."/>
            <person name="Bruce D."/>
            <person name="Goodwin L."/>
            <person name="Pitluck S."/>
            <person name="Peters L."/>
            <person name="Mikhailova N."/>
            <person name="Lu M."/>
            <person name="Kyrpides N."/>
            <person name="Mavromatis K."/>
            <person name="Ivanova N."/>
            <person name="Brettin T."/>
            <person name="Detter J.C."/>
            <person name="Han C."/>
            <person name="Larimer F."/>
            <person name="Land M."/>
            <person name="Hauser L."/>
            <person name="Markowitz V."/>
            <person name="Cheng J.-F."/>
            <person name="Hugenholtz P."/>
            <person name="Woyke T."/>
            <person name="Wu D."/>
            <person name="Pukall R."/>
            <person name="Steenblock K."/>
            <person name="Brambilla E."/>
            <person name="Klenk H.-P."/>
            <person name="Eisen J.A."/>
        </authorList>
    </citation>
    <scope>NUCLEOTIDE SEQUENCE [LARGE SCALE GENOMIC DNA]</scope>
    <source>
        <strain evidence="5">DSM 19664 / LMG 22246 / CIP 109416 / KR-200</strain>
    </source>
</reference>
<sequence length="779" mass="85685">MSILERFAPRRLLTPTSPEGVQRVLLILLFGLVVAHAVWLVSAPSEGTSRKLIGNLFFLMPYLVAGILTVQAAQAHRHHLRRAWAYLAAGLLTWAAGQAVFTVLDLRGAPTFPSLADVGFLSLPLLFVVGILHFFRAPPGRLQRLTFVLDVGMLFVTFGSVLWLEYVTTIWQRYAGQPFALLVAISYPFTDLLMIVVAFVLALWSPRESARAYQGLLGLGLLLFLTGSVGYGYLVSQDRYSVGDLIDVTWSGAALLFGLAAHVAQHTRGSLLITARAQAAISGVATVLLHMLPYGALVVSASLALSHHQHDTPAPHLDIGAGIVAVLALFRFLVSELHGERLRQQLRQQVRRDDLTGVLNRRELHAQIPQLVQDALARQQTVAVLFVDLDRFKLVNDTFGHEVGDALLLEASARIAGCIRPSDLLVRVGGDEFVVVLGPLQDTAAVEVVVQRILSRLTQPYTAREQQLMVTASIGIALVPADTRDALQALRFADLAMYQAKQQGRSTHRYYHAAIETESSERFDLEAQLQGALARQEFVLQYQPVVRTAGEAPSSFEALIRWQSHKQGVVSPAQFIPIAEERGLIVEIGQWVLNEALRQLRCWRSGGQAHLTVAVNISAVQFRHDHFAEMVQQTLARHELPGEALTLELTESSLMSDLEASRRVMAQLRALGVRFAMDDFGTGYSSLSYLRHLPVDVLKIDRSFVWSLDEVGVAVVRSIIALAHELQLKVVAEGVETREQLQTLRTLGSDEVQGYLIARPLSAEDAGALINVRPADPVS</sequence>
<evidence type="ECO:0000256" key="1">
    <source>
        <dbReference type="SAM" id="Phobius"/>
    </source>
</evidence>
<feature type="domain" description="EAL" evidence="2">
    <location>
        <begin position="522"/>
        <end position="774"/>
    </location>
</feature>
<feature type="domain" description="GGDEF" evidence="3">
    <location>
        <begin position="380"/>
        <end position="513"/>
    </location>
</feature>
<evidence type="ECO:0000313" key="5">
    <source>
        <dbReference type="Proteomes" id="UP000010467"/>
    </source>
</evidence>
<keyword evidence="5" id="KW-1185">Reference proteome</keyword>
<feature type="transmembrane region" description="Helical" evidence="1">
    <location>
        <begin position="84"/>
        <end position="104"/>
    </location>
</feature>
<dbReference type="EMBL" id="CP003382">
    <property type="protein sequence ID" value="AFZ67433.1"/>
    <property type="molecule type" value="Genomic_DNA"/>
</dbReference>
<dbReference type="CDD" id="cd01948">
    <property type="entry name" value="EAL"/>
    <property type="match status" value="1"/>
</dbReference>
<accession>L0A0L3</accession>
<dbReference type="Proteomes" id="UP000010467">
    <property type="component" value="Chromosome"/>
</dbReference>
<evidence type="ECO:0000259" key="2">
    <source>
        <dbReference type="PROSITE" id="PS50883"/>
    </source>
</evidence>
<dbReference type="SUPFAM" id="SSF141868">
    <property type="entry name" value="EAL domain-like"/>
    <property type="match status" value="1"/>
</dbReference>
<feature type="transmembrane region" description="Helical" evidence="1">
    <location>
        <begin position="52"/>
        <end position="72"/>
    </location>
</feature>
<dbReference type="FunFam" id="3.20.20.450:FF:000001">
    <property type="entry name" value="Cyclic di-GMP phosphodiesterase yahA"/>
    <property type="match status" value="1"/>
</dbReference>
<dbReference type="PANTHER" id="PTHR44757">
    <property type="entry name" value="DIGUANYLATE CYCLASE DGCP"/>
    <property type="match status" value="1"/>
</dbReference>
<keyword evidence="1" id="KW-0812">Transmembrane</keyword>
<dbReference type="PROSITE" id="PS50883">
    <property type="entry name" value="EAL"/>
    <property type="match status" value="1"/>
</dbReference>
<name>L0A0L3_DEIPD</name>
<dbReference type="InterPro" id="IPR043128">
    <property type="entry name" value="Rev_trsase/Diguanyl_cyclase"/>
</dbReference>
<protein>
    <submittedName>
        <fullName evidence="4">Diguanylate cyclase (GGDEF) domain-containing protein</fullName>
    </submittedName>
</protein>
<dbReference type="FunFam" id="3.30.70.270:FF:000001">
    <property type="entry name" value="Diguanylate cyclase domain protein"/>
    <property type="match status" value="1"/>
</dbReference>
<evidence type="ECO:0000313" key="4">
    <source>
        <dbReference type="EMBL" id="AFZ67433.1"/>
    </source>
</evidence>
<evidence type="ECO:0000259" key="3">
    <source>
        <dbReference type="PROSITE" id="PS50887"/>
    </source>
</evidence>
<organism evidence="4 5">
    <name type="scientific">Deinococcus peraridilitoris (strain DSM 19664 / LMG 22246 / CIP 109416 / KR-200)</name>
    <dbReference type="NCBI Taxonomy" id="937777"/>
    <lineage>
        <taxon>Bacteria</taxon>
        <taxon>Thermotogati</taxon>
        <taxon>Deinococcota</taxon>
        <taxon>Deinococci</taxon>
        <taxon>Deinococcales</taxon>
        <taxon>Deinococcaceae</taxon>
        <taxon>Deinococcus</taxon>
    </lineage>
</organism>
<dbReference type="NCBIfam" id="TIGR00254">
    <property type="entry name" value="GGDEF"/>
    <property type="match status" value="1"/>
</dbReference>
<dbReference type="InterPro" id="IPR001633">
    <property type="entry name" value="EAL_dom"/>
</dbReference>
<dbReference type="InterPro" id="IPR052155">
    <property type="entry name" value="Biofilm_reg_signaling"/>
</dbReference>
<dbReference type="PROSITE" id="PS50887">
    <property type="entry name" value="GGDEF"/>
    <property type="match status" value="1"/>
</dbReference>
<dbReference type="PATRIC" id="fig|937777.3.peg.1934"/>
<feature type="transmembrane region" description="Helical" evidence="1">
    <location>
        <begin position="116"/>
        <end position="135"/>
    </location>
</feature>
<dbReference type="InterPro" id="IPR029787">
    <property type="entry name" value="Nucleotide_cyclase"/>
</dbReference>
<dbReference type="CDD" id="cd01949">
    <property type="entry name" value="GGDEF"/>
    <property type="match status" value="1"/>
</dbReference>
<dbReference type="RefSeq" id="WP_015235738.1">
    <property type="nucleotide sequence ID" value="NC_019793.1"/>
</dbReference>
<proteinExistence type="predicted"/>
<feature type="transmembrane region" description="Helical" evidence="1">
    <location>
        <begin position="21"/>
        <end position="40"/>
    </location>
</feature>
<dbReference type="SMART" id="SM00052">
    <property type="entry name" value="EAL"/>
    <property type="match status" value="1"/>
</dbReference>
<dbReference type="AlphaFoldDB" id="L0A0L3"/>
<dbReference type="PANTHER" id="PTHR44757:SF2">
    <property type="entry name" value="BIOFILM ARCHITECTURE MAINTENANCE PROTEIN MBAA"/>
    <property type="match status" value="1"/>
</dbReference>